<sequence length="388" mass="41575">MKRPVFPGPFRRGLRRLGAAGLAAGTLWAVVVTAGSDSASAAWAALRAASPLAALKWELGDLWANDDLSPAAVMTLGESPLLLSARAAVAELWSTERTEESGADGREETVTEPVEETPLETTGETDNGVPARTLVPTDPSGYTVCGRSYISNSTDHALTVTELSEPFDARLADGEPQILILHTHGSEAYTPPPGTDIVWSGNYRTTDSRYNVVGVGDEMAEVFTAAGISVLHDRTLYDYSSYNDAYNNALAAIETYLAEYPSIRFILDVHRDAIGDAEGNQYKVISEIDGVGTSAQMTLVMGSDGSGLAHEHWMENLKLAVALQDNILQSYPTLMRPILLRNSRYNQHATTGSLLVEVGAAGNSPEEAALAGRLFAQQMADYLIDLGK</sequence>
<evidence type="ECO:0000313" key="2">
    <source>
        <dbReference type="EMBL" id="QCI59569.1"/>
    </source>
</evidence>
<dbReference type="Pfam" id="PF07454">
    <property type="entry name" value="SpoIIP"/>
    <property type="match status" value="1"/>
</dbReference>
<accession>A0A4D7AKK5</accession>
<dbReference type="Proteomes" id="UP000298642">
    <property type="component" value="Chromosome"/>
</dbReference>
<name>A0A4D7AKK5_9FIRM</name>
<dbReference type="KEGG" id="obj:EIO64_10350"/>
<dbReference type="RefSeq" id="WP_136891329.1">
    <property type="nucleotide sequence ID" value="NZ_CP034413.3"/>
</dbReference>
<keyword evidence="3" id="KW-1185">Reference proteome</keyword>
<evidence type="ECO:0000313" key="3">
    <source>
        <dbReference type="Proteomes" id="UP000298642"/>
    </source>
</evidence>
<dbReference type="InterPro" id="IPR010897">
    <property type="entry name" value="Spore_II_P"/>
</dbReference>
<dbReference type="AlphaFoldDB" id="A0A4D7AKK5"/>
<organism evidence="2 3">
    <name type="scientific">Dysosmobacter welbionis</name>
    <dbReference type="NCBI Taxonomy" id="2093857"/>
    <lineage>
        <taxon>Bacteria</taxon>
        <taxon>Bacillati</taxon>
        <taxon>Bacillota</taxon>
        <taxon>Clostridia</taxon>
        <taxon>Eubacteriales</taxon>
        <taxon>Oscillospiraceae</taxon>
        <taxon>Dysosmobacter</taxon>
    </lineage>
</organism>
<dbReference type="SUPFAM" id="SSF53187">
    <property type="entry name" value="Zn-dependent exopeptidases"/>
    <property type="match status" value="1"/>
</dbReference>
<dbReference type="NCBIfam" id="TIGR02867">
    <property type="entry name" value="spore_II_P"/>
    <property type="match status" value="1"/>
</dbReference>
<proteinExistence type="predicted"/>
<dbReference type="GeneID" id="89520597"/>
<protein>
    <submittedName>
        <fullName evidence="2">Stage II sporulation protein P</fullName>
    </submittedName>
</protein>
<dbReference type="EMBL" id="CP034413">
    <property type="protein sequence ID" value="QCI59569.1"/>
    <property type="molecule type" value="Genomic_DNA"/>
</dbReference>
<feature type="compositionally biased region" description="Basic and acidic residues" evidence="1">
    <location>
        <begin position="94"/>
        <end position="109"/>
    </location>
</feature>
<reference evidence="3" key="1">
    <citation type="submission" date="2018-12" db="EMBL/GenBank/DDBJ databases">
        <title>Dusodibacter welbiota gen. nov., sp. nov., isolated from human faeces and emended description of the Oscillibacter genus.</title>
        <authorList>
            <person name="Le Roy T."/>
            <person name="Van der Smissen P."/>
            <person name="Delzenne N."/>
            <person name="Muccioli G."/>
            <person name="Collet J.F."/>
            <person name="Cani P.D."/>
        </authorList>
    </citation>
    <scope>NUCLEOTIDE SEQUENCE [LARGE SCALE GENOMIC DNA]</scope>
    <source>
        <strain evidence="3">J115</strain>
    </source>
</reference>
<feature type="region of interest" description="Disordered" evidence="1">
    <location>
        <begin position="94"/>
        <end position="136"/>
    </location>
</feature>
<evidence type="ECO:0000256" key="1">
    <source>
        <dbReference type="SAM" id="MobiDB-lite"/>
    </source>
</evidence>
<gene>
    <name evidence="2" type="ORF">EIO64_10350</name>
</gene>